<feature type="domain" description="DUF1731" evidence="3">
    <location>
        <begin position="284"/>
        <end position="327"/>
    </location>
</feature>
<dbReference type="Gene3D" id="3.40.50.720">
    <property type="entry name" value="NAD(P)-binding Rossmann-like Domain"/>
    <property type="match status" value="1"/>
</dbReference>
<dbReference type="CDD" id="cd05242">
    <property type="entry name" value="SDR_a8"/>
    <property type="match status" value="1"/>
</dbReference>
<sequence>MPCARVQPKCERGSKRYDGCDGLRGATAIRRPTIVRILLTGGTGLIGRALCRQWRAQGHDLVVWSRSPERVARWCAGAHGVATLRELDGAPPFDAVINLAGAPIADRPWTVQRRKVLWRSRVDLTRELVDWLSRCEQRPRVLISGSATGWYGDRGQAPLDEDSHPGEHDFGSQLCVAWEDEARRAEGLGMRVVFLRTAPVLARDGGMLPRLRLPFSMGLGGRLGSGQQWMPWIHLDDVVGLIDFLLHRTDCRGAFNACAPHLVRNADFAGTLATTLRRPMLLSVPVWTLRMALGEMSVLLLGSQHLQPKKAMEAGYRFRFPHLEAALGCLLGREKHPATRRPAE</sequence>
<dbReference type="PANTHER" id="PTHR11092">
    <property type="entry name" value="SUGAR NUCLEOTIDE EPIMERASE RELATED"/>
    <property type="match status" value="1"/>
</dbReference>
<dbReference type="InterPro" id="IPR036291">
    <property type="entry name" value="NAD(P)-bd_dom_sf"/>
</dbReference>
<dbReference type="Pfam" id="PF01370">
    <property type="entry name" value="Epimerase"/>
    <property type="match status" value="1"/>
</dbReference>
<dbReference type="PANTHER" id="PTHR11092:SF0">
    <property type="entry name" value="EPIMERASE FAMILY PROTEIN SDR39U1"/>
    <property type="match status" value="1"/>
</dbReference>
<dbReference type="AlphaFoldDB" id="A0AAD2BBT2"/>
<dbReference type="Proteomes" id="UP001189915">
    <property type="component" value="Unassembled WGS sequence"/>
</dbReference>
<dbReference type="Pfam" id="PF08338">
    <property type="entry name" value="DUF1731"/>
    <property type="match status" value="1"/>
</dbReference>
<feature type="domain" description="NAD-dependent epimerase/dehydratase" evidence="2">
    <location>
        <begin position="37"/>
        <end position="256"/>
    </location>
</feature>
<evidence type="ECO:0000313" key="5">
    <source>
        <dbReference type="Proteomes" id="UP001189915"/>
    </source>
</evidence>
<dbReference type="InterPro" id="IPR001509">
    <property type="entry name" value="Epimerase_deHydtase"/>
</dbReference>
<dbReference type="NCBIfam" id="TIGR01777">
    <property type="entry name" value="yfcH"/>
    <property type="match status" value="1"/>
</dbReference>
<organism evidence="4 5">
    <name type="scientific">Ralstonia wenshanensis</name>
    <dbReference type="NCBI Taxonomy" id="2842456"/>
    <lineage>
        <taxon>Bacteria</taxon>
        <taxon>Pseudomonadati</taxon>
        <taxon>Pseudomonadota</taxon>
        <taxon>Betaproteobacteria</taxon>
        <taxon>Burkholderiales</taxon>
        <taxon>Burkholderiaceae</taxon>
        <taxon>Ralstonia</taxon>
    </lineage>
</organism>
<reference evidence="4 5" key="1">
    <citation type="submission" date="2023-07" db="EMBL/GenBank/DDBJ databases">
        <authorList>
            <person name="Peeters C."/>
        </authorList>
    </citation>
    <scope>NUCLEOTIDE SEQUENCE [LARGE SCALE GENOMIC DNA]</scope>
    <source>
        <strain evidence="4 5">LMG 18091</strain>
    </source>
</reference>
<evidence type="ECO:0000313" key="4">
    <source>
        <dbReference type="EMBL" id="CAJ0706178.1"/>
    </source>
</evidence>
<name>A0AAD2BBT2_9RALS</name>
<keyword evidence="5" id="KW-1185">Reference proteome</keyword>
<evidence type="ECO:0000259" key="2">
    <source>
        <dbReference type="Pfam" id="PF01370"/>
    </source>
</evidence>
<dbReference type="InterPro" id="IPR010099">
    <property type="entry name" value="SDR39U1"/>
</dbReference>
<protein>
    <submittedName>
        <fullName evidence="4">Epimerase family protein</fullName>
    </submittedName>
</protein>
<evidence type="ECO:0000256" key="1">
    <source>
        <dbReference type="ARBA" id="ARBA00009353"/>
    </source>
</evidence>
<proteinExistence type="inferred from homology"/>
<accession>A0AAD2BBT2</accession>
<comment type="caution">
    <text evidence="4">The sequence shown here is derived from an EMBL/GenBank/DDBJ whole genome shotgun (WGS) entry which is preliminary data.</text>
</comment>
<dbReference type="SUPFAM" id="SSF51735">
    <property type="entry name" value="NAD(P)-binding Rossmann-fold domains"/>
    <property type="match status" value="1"/>
</dbReference>
<gene>
    <name evidence="4" type="ORF">LMG18091_04641</name>
</gene>
<comment type="similarity">
    <text evidence="1">Belongs to the NAD(P)-dependent epimerase/dehydratase family. SDR39U1 subfamily.</text>
</comment>
<evidence type="ECO:0000259" key="3">
    <source>
        <dbReference type="Pfam" id="PF08338"/>
    </source>
</evidence>
<dbReference type="EMBL" id="CATWAF010000009">
    <property type="protein sequence ID" value="CAJ0706178.1"/>
    <property type="molecule type" value="Genomic_DNA"/>
</dbReference>
<dbReference type="InterPro" id="IPR013549">
    <property type="entry name" value="DUF1731"/>
</dbReference>